<dbReference type="GO" id="GO:0089702">
    <property type="term" value="F:undecaprenyl-phosphate glucose phosphotransferase activity"/>
    <property type="evidence" value="ECO:0007669"/>
    <property type="project" value="UniProtKB-EC"/>
</dbReference>
<dbReference type="PANTHER" id="PTHR30576:SF0">
    <property type="entry name" value="UNDECAPRENYL-PHOSPHATE N-ACETYLGALACTOSAMINYL 1-PHOSPHATE TRANSFERASE-RELATED"/>
    <property type="match status" value="1"/>
</dbReference>
<proteinExistence type="predicted"/>
<organism evidence="2">
    <name type="scientific">mine drainage metagenome</name>
    <dbReference type="NCBI Taxonomy" id="410659"/>
    <lineage>
        <taxon>unclassified sequences</taxon>
        <taxon>metagenomes</taxon>
        <taxon>ecological metagenomes</taxon>
    </lineage>
</organism>
<protein>
    <submittedName>
        <fullName evidence="2">UDP-glucose:undecaprenyl-phosphate glucose-1-phosphate transferase</fullName>
        <ecNumber evidence="2">2.7.8.31</ecNumber>
    </submittedName>
</protein>
<reference evidence="2" key="1">
    <citation type="submission" date="2016-10" db="EMBL/GenBank/DDBJ databases">
        <title>Sequence of Gallionella enrichment culture.</title>
        <authorList>
            <person name="Poehlein A."/>
            <person name="Muehling M."/>
            <person name="Daniel R."/>
        </authorList>
    </citation>
    <scope>NUCLEOTIDE SEQUENCE</scope>
</reference>
<evidence type="ECO:0000313" key="2">
    <source>
        <dbReference type="EMBL" id="OIQ66341.1"/>
    </source>
</evidence>
<name>A0A1J5PRZ1_9ZZZZ</name>
<dbReference type="Pfam" id="PF02397">
    <property type="entry name" value="Bac_transf"/>
    <property type="match status" value="1"/>
</dbReference>
<sequence length="139" mass="15384">MYTHLSDADAAVQSARGDKRVTPVGAWLRKFSLDELPQLLNVLKGEMSLVGPRPHALATTAGGLALEDAVPVYASRHRVKPGITGWAQVNGYRGALDTVDKIVHRVNHDLYYIENWSPGFDLEILWRTAKLVFADDNAF</sequence>
<keyword evidence="2" id="KW-0808">Transferase</keyword>
<dbReference type="EC" id="2.7.8.31" evidence="2"/>
<comment type="caution">
    <text evidence="2">The sequence shown here is derived from an EMBL/GenBank/DDBJ whole genome shotgun (WGS) entry which is preliminary data.</text>
</comment>
<dbReference type="PANTHER" id="PTHR30576">
    <property type="entry name" value="COLANIC BIOSYNTHESIS UDP-GLUCOSE LIPID CARRIER TRANSFERASE"/>
    <property type="match status" value="1"/>
</dbReference>
<dbReference type="EMBL" id="MLJW01006674">
    <property type="protein sequence ID" value="OIQ66341.1"/>
    <property type="molecule type" value="Genomic_DNA"/>
</dbReference>
<gene>
    <name evidence="2" type="primary">wcaJ_8</name>
    <name evidence="2" type="ORF">GALL_520900</name>
</gene>
<dbReference type="AlphaFoldDB" id="A0A1J5PRZ1"/>
<accession>A0A1J5PRZ1</accession>
<evidence type="ECO:0000259" key="1">
    <source>
        <dbReference type="Pfam" id="PF02397"/>
    </source>
</evidence>
<dbReference type="InterPro" id="IPR003362">
    <property type="entry name" value="Bact_transf"/>
</dbReference>
<feature type="domain" description="Bacterial sugar transferase" evidence="1">
    <location>
        <begin position="3"/>
        <end position="133"/>
    </location>
</feature>